<dbReference type="SUPFAM" id="SSF56349">
    <property type="entry name" value="DNA breaking-rejoining enzymes"/>
    <property type="match status" value="1"/>
</dbReference>
<reference evidence="3" key="1">
    <citation type="journal article" date="2020" name="New Phytol.">
        <title>Comparative genomics reveals dynamic genome evolution in host specialist ectomycorrhizal fungi.</title>
        <authorList>
            <person name="Lofgren L.A."/>
            <person name="Nguyen N.H."/>
            <person name="Vilgalys R."/>
            <person name="Ruytinx J."/>
            <person name="Liao H.L."/>
            <person name="Branco S."/>
            <person name="Kuo A."/>
            <person name="LaButti K."/>
            <person name="Lipzen A."/>
            <person name="Andreopoulos W."/>
            <person name="Pangilinan J."/>
            <person name="Riley R."/>
            <person name="Hundley H."/>
            <person name="Na H."/>
            <person name="Barry K."/>
            <person name="Grigoriev I.V."/>
            <person name="Stajich J.E."/>
            <person name="Kennedy P.G."/>
        </authorList>
    </citation>
    <scope>NUCLEOTIDE SEQUENCE</scope>
    <source>
        <strain evidence="3">FC423</strain>
    </source>
</reference>
<dbReference type="AlphaFoldDB" id="A0A9P7JTG2"/>
<evidence type="ECO:0000256" key="2">
    <source>
        <dbReference type="ARBA" id="ARBA00023172"/>
    </source>
</evidence>
<protein>
    <submittedName>
        <fullName evidence="3">DNA breaking-rejoining enzyme</fullName>
    </submittedName>
</protein>
<evidence type="ECO:0000313" key="3">
    <source>
        <dbReference type="EMBL" id="KAG2107940.1"/>
    </source>
</evidence>
<dbReference type="Proteomes" id="UP000823399">
    <property type="component" value="Unassembled WGS sequence"/>
</dbReference>
<dbReference type="InterPro" id="IPR052925">
    <property type="entry name" value="Phage_Integrase-like_Recomb"/>
</dbReference>
<comment type="caution">
    <text evidence="3">The sequence shown here is derived from an EMBL/GenBank/DDBJ whole genome shotgun (WGS) entry which is preliminary data.</text>
</comment>
<dbReference type="PANTHER" id="PTHR34605:SF3">
    <property type="entry name" value="P CELL-TYPE AGGLUTINATION PROTEIN MAP4-LIKE-RELATED"/>
    <property type="match status" value="1"/>
</dbReference>
<keyword evidence="1" id="KW-0238">DNA-binding</keyword>
<dbReference type="GeneID" id="64702049"/>
<dbReference type="GO" id="GO:0006310">
    <property type="term" value="P:DNA recombination"/>
    <property type="evidence" value="ECO:0007669"/>
    <property type="project" value="UniProtKB-KW"/>
</dbReference>
<evidence type="ECO:0000256" key="1">
    <source>
        <dbReference type="ARBA" id="ARBA00023125"/>
    </source>
</evidence>
<dbReference type="Gene3D" id="1.10.150.130">
    <property type="match status" value="1"/>
</dbReference>
<dbReference type="GO" id="GO:0003677">
    <property type="term" value="F:DNA binding"/>
    <property type="evidence" value="ECO:0007669"/>
    <property type="project" value="UniProtKB-KW"/>
</dbReference>
<proteinExistence type="predicted"/>
<dbReference type="PANTHER" id="PTHR34605">
    <property type="entry name" value="PHAGE_INTEGRASE DOMAIN-CONTAINING PROTEIN"/>
    <property type="match status" value="1"/>
</dbReference>
<accession>A0A9P7JTG2</accession>
<dbReference type="SUPFAM" id="SSF47823">
    <property type="entry name" value="lambda integrase-like, N-terminal domain"/>
    <property type="match status" value="1"/>
</dbReference>
<dbReference type="InterPro" id="IPR011010">
    <property type="entry name" value="DNA_brk_join_enz"/>
</dbReference>
<dbReference type="OrthoDB" id="3266428at2759"/>
<dbReference type="RefSeq" id="XP_041292538.1">
    <property type="nucleotide sequence ID" value="XM_041439790.1"/>
</dbReference>
<keyword evidence="2" id="KW-0233">DNA recombination</keyword>
<dbReference type="InterPro" id="IPR013762">
    <property type="entry name" value="Integrase-like_cat_sf"/>
</dbReference>
<name>A0A9P7JTG2_9AGAM</name>
<dbReference type="Gene3D" id="1.10.443.10">
    <property type="entry name" value="Intergrase catalytic core"/>
    <property type="match status" value="1"/>
</dbReference>
<gene>
    <name evidence="3" type="ORF">F5147DRAFT_745835</name>
</gene>
<sequence>MLDIKRGRSRNFQVNHCIRRVESIHPKPRKPKPNNTIAPSALRPHVLARDRVRLWSAPHSTSFHSSMLRLLPLEDVVQLLDVMLVSIELKTRENYGSGLLHFHQYCDTRKIPEKLRMPVPDHLLASFVASWAGKVASTTVQNWLAELHFWHNLHGAPWNGRSLVRSATAGLSKLVPSSSKRPRRPPITLEHMHALFCHLDLSNTFDVSVFAVASTAFWSCCRLGELIIDSALLFNPSRHVSRSAPLRRGTSSTGVSFIVITIPWTKTTHGDGANLVASRIDDHSNSISALNHHLLANTTVLVDAPFFTFETENGGWAPMMRTWFMNHCNQVWKQNGLAELSGHCFRIGGATELLLQGTPPDVVAMQGRWKSRAFLEYWRKIDSILPMFVSSTFSNTCLAMMQSAMDSFSCCYK</sequence>
<dbReference type="GO" id="GO:0015074">
    <property type="term" value="P:DNA integration"/>
    <property type="evidence" value="ECO:0007669"/>
    <property type="project" value="InterPro"/>
</dbReference>
<dbReference type="InterPro" id="IPR010998">
    <property type="entry name" value="Integrase_recombinase_N"/>
</dbReference>
<organism evidence="3 4">
    <name type="scientific">Suillus discolor</name>
    <dbReference type="NCBI Taxonomy" id="1912936"/>
    <lineage>
        <taxon>Eukaryota</taxon>
        <taxon>Fungi</taxon>
        <taxon>Dikarya</taxon>
        <taxon>Basidiomycota</taxon>
        <taxon>Agaricomycotina</taxon>
        <taxon>Agaricomycetes</taxon>
        <taxon>Agaricomycetidae</taxon>
        <taxon>Boletales</taxon>
        <taxon>Suillineae</taxon>
        <taxon>Suillaceae</taxon>
        <taxon>Suillus</taxon>
    </lineage>
</organism>
<evidence type="ECO:0000313" key="4">
    <source>
        <dbReference type="Proteomes" id="UP000823399"/>
    </source>
</evidence>
<dbReference type="EMBL" id="JABBWM010000029">
    <property type="protein sequence ID" value="KAG2107940.1"/>
    <property type="molecule type" value="Genomic_DNA"/>
</dbReference>
<keyword evidence="4" id="KW-1185">Reference proteome</keyword>